<dbReference type="Pfam" id="PF00440">
    <property type="entry name" value="TetR_N"/>
    <property type="match status" value="1"/>
</dbReference>
<evidence type="ECO:0000313" key="6">
    <source>
        <dbReference type="EMBL" id="QWF69528.1"/>
    </source>
</evidence>
<feature type="DNA-binding region" description="H-T-H motif" evidence="4">
    <location>
        <begin position="44"/>
        <end position="63"/>
    </location>
</feature>
<proteinExistence type="predicted"/>
<feature type="domain" description="HTH tetR-type" evidence="5">
    <location>
        <begin position="21"/>
        <end position="81"/>
    </location>
</feature>
<reference evidence="6" key="1">
    <citation type="submission" date="2021-04" db="EMBL/GenBank/DDBJ databases">
        <title>Draft genome sequence data of methanotrophic Methylovulum sp. strain S1L and Methylomonas sp. strain S2AM isolated from boreal lake water columns.</title>
        <authorList>
            <person name="Rissanen A.J."/>
            <person name="Mangayil R."/>
            <person name="Svenning M.M."/>
            <person name="Khanongnuch R."/>
        </authorList>
    </citation>
    <scope>NUCLEOTIDE SEQUENCE</scope>
    <source>
        <strain evidence="6">S2AM</strain>
    </source>
</reference>
<dbReference type="Proteomes" id="UP000676649">
    <property type="component" value="Chromosome"/>
</dbReference>
<dbReference type="EMBL" id="CP073754">
    <property type="protein sequence ID" value="QWF69528.1"/>
    <property type="molecule type" value="Genomic_DNA"/>
</dbReference>
<dbReference type="InterPro" id="IPR023772">
    <property type="entry name" value="DNA-bd_HTH_TetR-type_CS"/>
</dbReference>
<dbReference type="GO" id="GO:0003700">
    <property type="term" value="F:DNA-binding transcription factor activity"/>
    <property type="evidence" value="ECO:0007669"/>
    <property type="project" value="TreeGrafter"/>
</dbReference>
<gene>
    <name evidence="6" type="ORF">KEF85_09055</name>
</gene>
<protein>
    <submittedName>
        <fullName evidence="6">TetR/AcrR family transcriptional regulator</fullName>
    </submittedName>
</protein>
<evidence type="ECO:0000256" key="1">
    <source>
        <dbReference type="ARBA" id="ARBA00023015"/>
    </source>
</evidence>
<dbReference type="Gene3D" id="1.10.357.10">
    <property type="entry name" value="Tetracycline Repressor, domain 2"/>
    <property type="match status" value="1"/>
</dbReference>
<sequence>MKKETLDSAQTASGQRGPAIHERRIQIIESANEHFRIYGYKKTSVADLAKAIGVSSAYVYRFFDSKQAIGEAICSMALGKIITAMHEVANSDMSASQRLRNLYTTLLDKGLEIFFNERKLHEITVAAVEGRWCATTRYHETKYEVITKILQDGRASGEFERKTPLDEVVMAIVETLYPFSHPILLEQSEPEVLRQHAVAVTNLVLRSLAP</sequence>
<keyword evidence="2 4" id="KW-0238">DNA-binding</keyword>
<dbReference type="InterPro" id="IPR041478">
    <property type="entry name" value="TetR_C_27"/>
</dbReference>
<accession>A0A975R8S4</accession>
<dbReference type="SUPFAM" id="SSF48498">
    <property type="entry name" value="Tetracyclin repressor-like, C-terminal domain"/>
    <property type="match status" value="1"/>
</dbReference>
<evidence type="ECO:0000259" key="5">
    <source>
        <dbReference type="PROSITE" id="PS50977"/>
    </source>
</evidence>
<dbReference type="KEGG" id="mpad:KEF85_09055"/>
<organism evidence="6 7">
    <name type="scientific">Methylomonas paludis</name>
    <dbReference type="NCBI Taxonomy" id="1173101"/>
    <lineage>
        <taxon>Bacteria</taxon>
        <taxon>Pseudomonadati</taxon>
        <taxon>Pseudomonadota</taxon>
        <taxon>Gammaproteobacteria</taxon>
        <taxon>Methylococcales</taxon>
        <taxon>Methylococcaceae</taxon>
        <taxon>Methylomonas</taxon>
    </lineage>
</organism>
<keyword evidence="1" id="KW-0805">Transcription regulation</keyword>
<evidence type="ECO:0000256" key="4">
    <source>
        <dbReference type="PROSITE-ProRule" id="PRU00335"/>
    </source>
</evidence>
<dbReference type="AlphaFoldDB" id="A0A975R8S4"/>
<evidence type="ECO:0000256" key="2">
    <source>
        <dbReference type="ARBA" id="ARBA00023125"/>
    </source>
</evidence>
<dbReference type="Pfam" id="PF17935">
    <property type="entry name" value="TetR_C_27"/>
    <property type="match status" value="1"/>
</dbReference>
<dbReference type="PANTHER" id="PTHR30055">
    <property type="entry name" value="HTH-TYPE TRANSCRIPTIONAL REGULATOR RUTR"/>
    <property type="match status" value="1"/>
</dbReference>
<keyword evidence="3" id="KW-0804">Transcription</keyword>
<dbReference type="PROSITE" id="PS01081">
    <property type="entry name" value="HTH_TETR_1"/>
    <property type="match status" value="1"/>
</dbReference>
<dbReference type="PANTHER" id="PTHR30055:SF234">
    <property type="entry name" value="HTH-TYPE TRANSCRIPTIONAL REGULATOR BETI"/>
    <property type="match status" value="1"/>
</dbReference>
<dbReference type="InterPro" id="IPR001647">
    <property type="entry name" value="HTH_TetR"/>
</dbReference>
<evidence type="ECO:0000313" key="7">
    <source>
        <dbReference type="Proteomes" id="UP000676649"/>
    </source>
</evidence>
<name>A0A975R8S4_9GAMM</name>
<dbReference type="GO" id="GO:0000976">
    <property type="term" value="F:transcription cis-regulatory region binding"/>
    <property type="evidence" value="ECO:0007669"/>
    <property type="project" value="TreeGrafter"/>
</dbReference>
<dbReference type="PROSITE" id="PS50977">
    <property type="entry name" value="HTH_TETR_2"/>
    <property type="match status" value="1"/>
</dbReference>
<evidence type="ECO:0000256" key="3">
    <source>
        <dbReference type="ARBA" id="ARBA00023163"/>
    </source>
</evidence>
<dbReference type="InterPro" id="IPR050109">
    <property type="entry name" value="HTH-type_TetR-like_transc_reg"/>
</dbReference>
<dbReference type="InterPro" id="IPR009057">
    <property type="entry name" value="Homeodomain-like_sf"/>
</dbReference>
<keyword evidence="7" id="KW-1185">Reference proteome</keyword>
<dbReference type="InterPro" id="IPR036271">
    <property type="entry name" value="Tet_transcr_reg_TetR-rel_C_sf"/>
</dbReference>
<dbReference type="RefSeq" id="WP_215579671.1">
    <property type="nucleotide sequence ID" value="NZ_CP073754.1"/>
</dbReference>
<dbReference type="SUPFAM" id="SSF46689">
    <property type="entry name" value="Homeodomain-like"/>
    <property type="match status" value="1"/>
</dbReference>